<protein>
    <submittedName>
        <fullName evidence="1">Uncharacterized protein</fullName>
    </submittedName>
</protein>
<sequence>MSPAEYLDEKYQKIRNHILCQIPVVLSELLRNVGSCTMRILGDTPNSVLDHEDRLGSLQSFISAVEDCVRQHHPDDKTLFVAVKFFPGKHSYFVVDVNKTRYNYETADECWDLVPVYCLRLSRRPTIFRKPSLDEPVSRILREMHSGHGQDLLPLCDNHFDPHFCYANPRSLQKLAQKDSST</sequence>
<evidence type="ECO:0000313" key="1">
    <source>
        <dbReference type="EMBL" id="KAJ5709523.1"/>
    </source>
</evidence>
<gene>
    <name evidence="1" type="ORF">N7493_009814</name>
</gene>
<reference evidence="1" key="1">
    <citation type="journal article" date="2023" name="IMA Fungus">
        <title>Comparative genomic study of the Penicillium genus elucidates a diverse pangenome and 15 lateral gene transfer events.</title>
        <authorList>
            <person name="Petersen C."/>
            <person name="Sorensen T."/>
            <person name="Nielsen M.R."/>
            <person name="Sondergaard T.E."/>
            <person name="Sorensen J.L."/>
            <person name="Fitzpatrick D.A."/>
            <person name="Frisvad J.C."/>
            <person name="Nielsen K.L."/>
        </authorList>
    </citation>
    <scope>NUCLEOTIDE SEQUENCE</scope>
    <source>
        <strain evidence="1">IBT 17514</strain>
    </source>
</reference>
<dbReference type="Proteomes" id="UP001215712">
    <property type="component" value="Unassembled WGS sequence"/>
</dbReference>
<reference evidence="1" key="2">
    <citation type="submission" date="2023-01" db="EMBL/GenBank/DDBJ databases">
        <authorList>
            <person name="Petersen C."/>
        </authorList>
    </citation>
    <scope>NUCLEOTIDE SEQUENCE</scope>
    <source>
        <strain evidence="1">IBT 17514</strain>
    </source>
</reference>
<organism evidence="1 2">
    <name type="scientific">Penicillium malachiteum</name>
    <dbReference type="NCBI Taxonomy" id="1324776"/>
    <lineage>
        <taxon>Eukaryota</taxon>
        <taxon>Fungi</taxon>
        <taxon>Dikarya</taxon>
        <taxon>Ascomycota</taxon>
        <taxon>Pezizomycotina</taxon>
        <taxon>Eurotiomycetes</taxon>
        <taxon>Eurotiomycetidae</taxon>
        <taxon>Eurotiales</taxon>
        <taxon>Aspergillaceae</taxon>
        <taxon>Penicillium</taxon>
    </lineage>
</organism>
<evidence type="ECO:0000313" key="2">
    <source>
        <dbReference type="Proteomes" id="UP001215712"/>
    </source>
</evidence>
<proteinExistence type="predicted"/>
<dbReference type="EMBL" id="JAQJAN010000018">
    <property type="protein sequence ID" value="KAJ5709523.1"/>
    <property type="molecule type" value="Genomic_DNA"/>
</dbReference>
<accession>A0AAD6MS30</accession>
<keyword evidence="2" id="KW-1185">Reference proteome</keyword>
<name>A0AAD6MS30_9EURO</name>
<comment type="caution">
    <text evidence="1">The sequence shown here is derived from an EMBL/GenBank/DDBJ whole genome shotgun (WGS) entry which is preliminary data.</text>
</comment>
<dbReference type="AlphaFoldDB" id="A0AAD6MS30"/>